<keyword evidence="9" id="KW-1185">Reference proteome</keyword>
<dbReference type="EMBL" id="JABFDB010000006">
    <property type="protein sequence ID" value="NYZ20433.1"/>
    <property type="molecule type" value="Genomic_DNA"/>
</dbReference>
<keyword evidence="3 5" id="KW-0807">Transducer</keyword>
<dbReference type="SMART" id="SM00283">
    <property type="entry name" value="MA"/>
    <property type="match status" value="1"/>
</dbReference>
<gene>
    <name evidence="8" type="ORF">HND93_11970</name>
</gene>
<dbReference type="InterPro" id="IPR009875">
    <property type="entry name" value="PilZ_domain"/>
</dbReference>
<comment type="subcellular location">
    <subcellularLocation>
        <location evidence="1">Cell inner membrane</location>
        <topology evidence="1">Multi-pass membrane protein</topology>
    </subcellularLocation>
</comment>
<comment type="caution">
    <text evidence="8">The sequence shown here is derived from an EMBL/GenBank/DDBJ whole genome shotgun (WGS) entry which is preliminary data.</text>
</comment>
<dbReference type="InterPro" id="IPR004090">
    <property type="entry name" value="Chemotax_Me-accpt_rcpt"/>
</dbReference>
<dbReference type="SUPFAM" id="SSF141371">
    <property type="entry name" value="PilZ domain-like"/>
    <property type="match status" value="1"/>
</dbReference>
<protein>
    <submittedName>
        <fullName evidence="8">Methyl-accepting chemotaxis protein</fullName>
    </submittedName>
</protein>
<proteinExistence type="inferred from homology"/>
<evidence type="ECO:0000256" key="5">
    <source>
        <dbReference type="PROSITE-ProRule" id="PRU00284"/>
    </source>
</evidence>
<dbReference type="InterPro" id="IPR000727">
    <property type="entry name" value="T_SNARE_dom"/>
</dbReference>
<organism evidence="8 9">
    <name type="scientific">Azospirillum oleiclasticum</name>
    <dbReference type="NCBI Taxonomy" id="2735135"/>
    <lineage>
        <taxon>Bacteria</taxon>
        <taxon>Pseudomonadati</taxon>
        <taxon>Pseudomonadota</taxon>
        <taxon>Alphaproteobacteria</taxon>
        <taxon>Rhodospirillales</taxon>
        <taxon>Azospirillaceae</taxon>
        <taxon>Azospirillum</taxon>
    </lineage>
</organism>
<dbReference type="PROSITE" id="PS50111">
    <property type="entry name" value="CHEMOTAXIS_TRANSDUC_2"/>
    <property type="match status" value="1"/>
</dbReference>
<dbReference type="Gene3D" id="2.40.10.220">
    <property type="entry name" value="predicted glycosyltransferase like domains"/>
    <property type="match status" value="1"/>
</dbReference>
<evidence type="ECO:0000256" key="3">
    <source>
        <dbReference type="ARBA" id="ARBA00023224"/>
    </source>
</evidence>
<sequence>IGSVADLIQGIASQTNLLALNATIEAARAGEAGKGFSVVAGEVKNLAGQTARATEEISRLIAQINAVAGTAATSVDGITRTIAEMDGVAAAVAAAMEEQAAATGEIARNIQESAGAVEEVARRITEVSREADETGRHAATVQDTAAAVAKNVDGLRSSLNRVVRGATKEVDRRRLPRFPLDAQAALTAGGVGYTGRLLDVSEGGVSIDADGVPDSVASGTLQVRGEAATAAVTIVARDGKRLSLRTACAGDPLIRALVARAGRADGRAVA</sequence>
<dbReference type="Pfam" id="PF00015">
    <property type="entry name" value="MCPsignal"/>
    <property type="match status" value="1"/>
</dbReference>
<evidence type="ECO:0000259" key="6">
    <source>
        <dbReference type="PROSITE" id="PS50111"/>
    </source>
</evidence>
<dbReference type="PROSITE" id="PS50192">
    <property type="entry name" value="T_SNARE"/>
    <property type="match status" value="1"/>
</dbReference>
<evidence type="ECO:0000313" key="8">
    <source>
        <dbReference type="EMBL" id="NYZ20433.1"/>
    </source>
</evidence>
<dbReference type="PANTHER" id="PTHR32089">
    <property type="entry name" value="METHYL-ACCEPTING CHEMOTAXIS PROTEIN MCPB"/>
    <property type="match status" value="1"/>
</dbReference>
<keyword evidence="2" id="KW-0997">Cell inner membrane</keyword>
<dbReference type="SUPFAM" id="SSF58104">
    <property type="entry name" value="Methyl-accepting chemotaxis protein (MCP) signaling domain"/>
    <property type="match status" value="1"/>
</dbReference>
<dbReference type="Proteomes" id="UP000584642">
    <property type="component" value="Unassembled WGS sequence"/>
</dbReference>
<dbReference type="Gene3D" id="1.10.287.950">
    <property type="entry name" value="Methyl-accepting chemotaxis protein"/>
    <property type="match status" value="1"/>
</dbReference>
<evidence type="ECO:0000313" key="9">
    <source>
        <dbReference type="Proteomes" id="UP000584642"/>
    </source>
</evidence>
<dbReference type="RefSeq" id="WP_180282184.1">
    <property type="nucleotide sequence ID" value="NZ_JABFDB010000006.1"/>
</dbReference>
<dbReference type="PANTHER" id="PTHR32089:SF112">
    <property type="entry name" value="LYSOZYME-LIKE PROTEIN-RELATED"/>
    <property type="match status" value="1"/>
</dbReference>
<dbReference type="InterPro" id="IPR004089">
    <property type="entry name" value="MCPsignal_dom"/>
</dbReference>
<name>A0ABX2TBA8_9PROT</name>
<accession>A0ABX2TBA8</accession>
<reference evidence="8 9" key="1">
    <citation type="submission" date="2020-05" db="EMBL/GenBank/DDBJ databases">
        <title>Azospirillum oleiclasticum sp. nov, a nitrogen-fixing and heavy crude oil-emulsifying bacterium isolated from the crude oil of Yumen Oilfield.</title>
        <authorList>
            <person name="Wu D."/>
            <person name="Cai M."/>
            <person name="Zhang X."/>
        </authorList>
    </citation>
    <scope>NUCLEOTIDE SEQUENCE [LARGE SCALE GENOMIC DNA]</scope>
    <source>
        <strain evidence="8 9">ROY-1-1-2</strain>
    </source>
</reference>
<keyword evidence="2" id="KW-0472">Membrane</keyword>
<feature type="domain" description="Methyl-accepting transducer" evidence="6">
    <location>
        <begin position="1"/>
        <end position="135"/>
    </location>
</feature>
<comment type="similarity">
    <text evidence="4">Belongs to the methyl-accepting chemotaxis (MCP) protein family.</text>
</comment>
<feature type="non-terminal residue" evidence="8">
    <location>
        <position position="1"/>
    </location>
</feature>
<evidence type="ECO:0000259" key="7">
    <source>
        <dbReference type="PROSITE" id="PS50192"/>
    </source>
</evidence>
<evidence type="ECO:0000256" key="2">
    <source>
        <dbReference type="ARBA" id="ARBA00022519"/>
    </source>
</evidence>
<dbReference type="PRINTS" id="PR00260">
    <property type="entry name" value="CHEMTRNSDUCR"/>
</dbReference>
<evidence type="ECO:0000256" key="1">
    <source>
        <dbReference type="ARBA" id="ARBA00004429"/>
    </source>
</evidence>
<dbReference type="Pfam" id="PF07238">
    <property type="entry name" value="PilZ"/>
    <property type="match status" value="1"/>
</dbReference>
<feature type="domain" description="T-SNARE coiled-coil homology" evidence="7">
    <location>
        <begin position="65"/>
        <end position="127"/>
    </location>
</feature>
<keyword evidence="2" id="KW-1003">Cell membrane</keyword>
<evidence type="ECO:0000256" key="4">
    <source>
        <dbReference type="ARBA" id="ARBA00029447"/>
    </source>
</evidence>